<evidence type="ECO:0000313" key="1">
    <source>
        <dbReference type="EMBL" id="MCE5166212.1"/>
    </source>
</evidence>
<proteinExistence type="predicted"/>
<accession>A0ABS8Y5B3</accession>
<feature type="non-terminal residue" evidence="1">
    <location>
        <position position="1"/>
    </location>
</feature>
<organism evidence="1 2">
    <name type="scientific">Datura stramonium</name>
    <name type="common">Jimsonweed</name>
    <name type="synonym">Common thornapple</name>
    <dbReference type="NCBI Taxonomy" id="4076"/>
    <lineage>
        <taxon>Eukaryota</taxon>
        <taxon>Viridiplantae</taxon>
        <taxon>Streptophyta</taxon>
        <taxon>Embryophyta</taxon>
        <taxon>Tracheophyta</taxon>
        <taxon>Spermatophyta</taxon>
        <taxon>Magnoliopsida</taxon>
        <taxon>eudicotyledons</taxon>
        <taxon>Gunneridae</taxon>
        <taxon>Pentapetalae</taxon>
        <taxon>asterids</taxon>
        <taxon>lamiids</taxon>
        <taxon>Solanales</taxon>
        <taxon>Solanaceae</taxon>
        <taxon>Solanoideae</taxon>
        <taxon>Datureae</taxon>
        <taxon>Datura</taxon>
    </lineage>
</organism>
<reference evidence="1 2" key="1">
    <citation type="journal article" date="2021" name="BMC Genomics">
        <title>Datura genome reveals duplications of psychoactive alkaloid biosynthetic genes and high mutation rate following tissue culture.</title>
        <authorList>
            <person name="Rajewski A."/>
            <person name="Carter-House D."/>
            <person name="Stajich J."/>
            <person name="Litt A."/>
        </authorList>
    </citation>
    <scope>NUCLEOTIDE SEQUENCE [LARGE SCALE GENOMIC DNA]</scope>
    <source>
        <strain evidence="1">AR-01</strain>
    </source>
</reference>
<name>A0ABS8Y5B3_DATST</name>
<sequence length="73" mass="8202">SPTDGPPGVLQELPVISLVDLPNTAFWHKSVGHRHFANRGAYEYDVYPRSQIHNGDSLVFHRIASAFRRQFAG</sequence>
<protein>
    <submittedName>
        <fullName evidence="1">Uncharacterized protein</fullName>
    </submittedName>
</protein>
<dbReference type="EMBL" id="JACEIK010020146">
    <property type="protein sequence ID" value="MCE5166212.1"/>
    <property type="molecule type" value="Genomic_DNA"/>
</dbReference>
<gene>
    <name evidence="1" type="ORF">HAX54_015850</name>
</gene>
<comment type="caution">
    <text evidence="1">The sequence shown here is derived from an EMBL/GenBank/DDBJ whole genome shotgun (WGS) entry which is preliminary data.</text>
</comment>
<keyword evidence="2" id="KW-1185">Reference proteome</keyword>
<dbReference type="Proteomes" id="UP000823775">
    <property type="component" value="Unassembled WGS sequence"/>
</dbReference>
<feature type="non-terminal residue" evidence="1">
    <location>
        <position position="73"/>
    </location>
</feature>
<evidence type="ECO:0000313" key="2">
    <source>
        <dbReference type="Proteomes" id="UP000823775"/>
    </source>
</evidence>